<reference evidence="2 3" key="1">
    <citation type="submission" date="2022-06" db="EMBL/GenBank/DDBJ databases">
        <title>Genomic Encyclopedia of Archaeal and Bacterial Type Strains, Phase II (KMG-II): from individual species to whole genera.</title>
        <authorList>
            <person name="Goeker M."/>
        </authorList>
    </citation>
    <scope>NUCLEOTIDE SEQUENCE [LARGE SCALE GENOMIC DNA]</scope>
    <source>
        <strain evidence="2 3">DSM 45037</strain>
    </source>
</reference>
<evidence type="ECO:0000256" key="1">
    <source>
        <dbReference type="SAM" id="MobiDB-lite"/>
    </source>
</evidence>
<feature type="region of interest" description="Disordered" evidence="1">
    <location>
        <begin position="22"/>
        <end position="54"/>
    </location>
</feature>
<protein>
    <submittedName>
        <fullName evidence="2">Uncharacterized protein</fullName>
    </submittedName>
</protein>
<keyword evidence="3" id="KW-1185">Reference proteome</keyword>
<accession>A0ABT1HB95</accession>
<evidence type="ECO:0000313" key="3">
    <source>
        <dbReference type="Proteomes" id="UP001205740"/>
    </source>
</evidence>
<dbReference type="Proteomes" id="UP001205740">
    <property type="component" value="Unassembled WGS sequence"/>
</dbReference>
<name>A0ABT1HB95_9NOCA</name>
<comment type="caution">
    <text evidence="2">The sequence shown here is derived from an EMBL/GenBank/DDBJ whole genome shotgun (WGS) entry which is preliminary data.</text>
</comment>
<dbReference type="EMBL" id="JAMTCG010000014">
    <property type="protein sequence ID" value="MCP2163103.1"/>
    <property type="molecule type" value="Genomic_DNA"/>
</dbReference>
<gene>
    <name evidence="2" type="ORF">LX12_004316</name>
</gene>
<organism evidence="2 3">
    <name type="scientific">Williamsia serinedens</name>
    <dbReference type="NCBI Taxonomy" id="391736"/>
    <lineage>
        <taxon>Bacteria</taxon>
        <taxon>Bacillati</taxon>
        <taxon>Actinomycetota</taxon>
        <taxon>Actinomycetes</taxon>
        <taxon>Mycobacteriales</taxon>
        <taxon>Nocardiaceae</taxon>
        <taxon>Williamsia</taxon>
    </lineage>
</organism>
<proteinExistence type="predicted"/>
<feature type="non-terminal residue" evidence="2">
    <location>
        <position position="54"/>
    </location>
</feature>
<feature type="compositionally biased region" description="Basic and acidic residues" evidence="1">
    <location>
        <begin position="22"/>
        <end position="43"/>
    </location>
</feature>
<evidence type="ECO:0000313" key="2">
    <source>
        <dbReference type="EMBL" id="MCP2163103.1"/>
    </source>
</evidence>
<sequence>MPDAVKRTVRLASIAYVDADGRTRRADRGQQVEVHPDSLERFDNLNGEPEEADT</sequence>